<sequence length="952" mass="108476">VWHERVTSVTALWEKDQTIVNSIIRKPEVEEESCGIWDSEACDFENQPKFLIPDNFENGTSPLHIASMKNSKYILELLIYKGAIVEVYTMSTNSTPLDVVGIDEEDPPNAEGAFIISYNTLHLNSKLSHPRVEKWFGDGRCEIVSRKTTALHTAVGFGYLTAIEDLLERQACCGVWDEWKETPFHVAIRDNMIRSLLALLEWHKKNHTLKVDARNHLGWTPLQMASFSGKPDYVAALLQGGADASLTTLLERDFFVGGYWKWSYAKFVYSNENTGADISVGDNAKNEQEFLSLTACCLAVMSRNLECVRILSMDGVPLKITLENKMNLLHLAAWCNAPETTKFLLDKYKELNVLNYKVNQICEEGTGVNGYGMAPIHFATFHADRTTETIQLLVEKGGCDVKLPAVSKVYGDTTALHFATIQGIWEEIKLLYTYDKAGLNRKYKKRKHDRQILMVPHVAAIFNHPGTLRQFLLCGADLSSISVDGNREFTLAETIEMYVDDYVNYLEDIFDECIDVEHYEHGDPSRVVLKYRILAPGRKVEPQMRVLEALVTDDMVGERQALLLHPLTETFLYLKWQKLKNIFNLVVGFHLLLAMLITALGYIRHVHIQPTEAANDSTHLVTTSLRYLLGFITTIVAVLSSTNIAQTVMIYDLSRLPIIRTVLTLIMIGTSYLVVFYDGSHWWQRGVSALAVLLSWTDLLYLLARYPWSRRYPLGHHYVMFLTVASNFMKITFSFSLLIVAFSLSFLILDYDEDVIDKSGSLMKSFLKTITMATDFDNEYLLTNSSHPAGLVGEVGIHIGRAVYLGFFFIVTIAMVNFMTGVAIDDIAALKREGKARQIFEQLRILCRLERIMNNLIDVQVPLSLEVFLKDSLHRNEAIPWDMAIAVKERVSIIIQKRKEEERAEKKEEENNEKEEKNRCEQREATEEITKVVKDLQTKINDIQQQIRNLDK</sequence>
<dbReference type="Gene3D" id="1.25.40.20">
    <property type="entry name" value="Ankyrin repeat-containing domain"/>
    <property type="match status" value="2"/>
</dbReference>
<evidence type="ECO:0000313" key="11">
    <source>
        <dbReference type="EMBL" id="JAG17172.1"/>
    </source>
</evidence>
<dbReference type="Pfam" id="PF00023">
    <property type="entry name" value="Ank"/>
    <property type="match status" value="1"/>
</dbReference>
<feature type="non-terminal residue" evidence="11">
    <location>
        <position position="1"/>
    </location>
</feature>
<keyword evidence="10" id="KW-1133">Transmembrane helix</keyword>
<organism evidence="11">
    <name type="scientific">Lygus hesperus</name>
    <name type="common">Western plant bug</name>
    <dbReference type="NCBI Taxonomy" id="30085"/>
    <lineage>
        <taxon>Eukaryota</taxon>
        <taxon>Metazoa</taxon>
        <taxon>Ecdysozoa</taxon>
        <taxon>Arthropoda</taxon>
        <taxon>Hexapoda</taxon>
        <taxon>Insecta</taxon>
        <taxon>Pterygota</taxon>
        <taxon>Neoptera</taxon>
        <taxon>Paraneoptera</taxon>
        <taxon>Hemiptera</taxon>
        <taxon>Heteroptera</taxon>
        <taxon>Panheteroptera</taxon>
        <taxon>Cimicomorpha</taxon>
        <taxon>Miridae</taxon>
        <taxon>Mirini</taxon>
        <taxon>Lygus</taxon>
    </lineage>
</organism>
<feature type="transmembrane region" description="Helical" evidence="10">
    <location>
        <begin position="689"/>
        <end position="708"/>
    </location>
</feature>
<dbReference type="InterPro" id="IPR036770">
    <property type="entry name" value="Ankyrin_rpt-contain_sf"/>
</dbReference>
<keyword evidence="5" id="KW-0406">Ion transport</keyword>
<feature type="transmembrane region" description="Helical" evidence="10">
    <location>
        <begin position="582"/>
        <end position="604"/>
    </location>
</feature>
<evidence type="ECO:0000256" key="6">
    <source>
        <dbReference type="ARBA" id="ARBA00023180"/>
    </source>
</evidence>
<dbReference type="PROSITE" id="PS50088">
    <property type="entry name" value="ANK_REPEAT"/>
    <property type="match status" value="2"/>
</dbReference>
<keyword evidence="11" id="KW-0675">Receptor</keyword>
<name>A0A0A9X8Y6_LYGHE</name>
<keyword evidence="2" id="KW-0716">Sensory transduction</keyword>
<dbReference type="PROSITE" id="PS50297">
    <property type="entry name" value="ANK_REP_REGION"/>
    <property type="match status" value="2"/>
</dbReference>
<evidence type="ECO:0000256" key="10">
    <source>
        <dbReference type="SAM" id="Phobius"/>
    </source>
</evidence>
<evidence type="ECO:0000256" key="3">
    <source>
        <dbReference type="ARBA" id="ARBA00022737"/>
    </source>
</evidence>
<evidence type="ECO:0000256" key="5">
    <source>
        <dbReference type="ARBA" id="ARBA00023065"/>
    </source>
</evidence>
<dbReference type="PANTHER" id="PTHR47143">
    <property type="entry name" value="TRANSIENT RECEPTOR POTENTIAL CATION CHANNEL PROTEIN PAINLESS"/>
    <property type="match status" value="1"/>
</dbReference>
<keyword evidence="1" id="KW-0813">Transport</keyword>
<keyword evidence="4 8" id="KW-0040">ANK repeat</keyword>
<evidence type="ECO:0000256" key="8">
    <source>
        <dbReference type="PROSITE-ProRule" id="PRU00023"/>
    </source>
</evidence>
<feature type="transmembrane region" description="Helical" evidence="10">
    <location>
        <begin position="802"/>
        <end position="824"/>
    </location>
</feature>
<keyword evidence="3" id="KW-0677">Repeat</keyword>
<feature type="transmembrane region" description="Helical" evidence="10">
    <location>
        <begin position="624"/>
        <end position="645"/>
    </location>
</feature>
<dbReference type="SUPFAM" id="SSF48403">
    <property type="entry name" value="Ankyrin repeat"/>
    <property type="match status" value="2"/>
</dbReference>
<feature type="transmembrane region" description="Helical" evidence="10">
    <location>
        <begin position="657"/>
        <end position="677"/>
    </location>
</feature>
<evidence type="ECO:0000256" key="9">
    <source>
        <dbReference type="SAM" id="MobiDB-lite"/>
    </source>
</evidence>
<dbReference type="PANTHER" id="PTHR47143:SF1">
    <property type="entry name" value="ION_TRANS DOMAIN-CONTAINING PROTEIN"/>
    <property type="match status" value="1"/>
</dbReference>
<feature type="repeat" description="ANK" evidence="8">
    <location>
        <begin position="217"/>
        <end position="249"/>
    </location>
</feature>
<evidence type="ECO:0000256" key="2">
    <source>
        <dbReference type="ARBA" id="ARBA00022606"/>
    </source>
</evidence>
<feature type="transmembrane region" description="Helical" evidence="10">
    <location>
        <begin position="728"/>
        <end position="749"/>
    </location>
</feature>
<reference evidence="11" key="2">
    <citation type="submission" date="2014-07" db="EMBL/GenBank/DDBJ databases">
        <authorList>
            <person name="Hull J."/>
        </authorList>
    </citation>
    <scope>NUCLEOTIDE SEQUENCE</scope>
</reference>
<evidence type="ECO:0000256" key="4">
    <source>
        <dbReference type="ARBA" id="ARBA00023043"/>
    </source>
</evidence>
<dbReference type="GO" id="GO:1902495">
    <property type="term" value="C:transmembrane transporter complex"/>
    <property type="evidence" value="ECO:0007669"/>
    <property type="project" value="TreeGrafter"/>
</dbReference>
<feature type="region of interest" description="Disordered" evidence="9">
    <location>
        <begin position="901"/>
        <end position="925"/>
    </location>
</feature>
<accession>A0A0A9X8Y6</accession>
<dbReference type="InterPro" id="IPR002110">
    <property type="entry name" value="Ankyrin_rpt"/>
</dbReference>
<evidence type="ECO:0000256" key="7">
    <source>
        <dbReference type="ARBA" id="ARBA00023303"/>
    </source>
</evidence>
<feature type="repeat" description="ANK" evidence="8">
    <location>
        <begin position="58"/>
        <end position="90"/>
    </location>
</feature>
<proteinExistence type="predicted"/>
<evidence type="ECO:0000256" key="1">
    <source>
        <dbReference type="ARBA" id="ARBA00022448"/>
    </source>
</evidence>
<gene>
    <name evidence="11" type="primary">pyx_8</name>
    <name evidence="11" type="ORF">CM83_36174</name>
</gene>
<dbReference type="EMBL" id="GBHO01026432">
    <property type="protein sequence ID" value="JAG17172.1"/>
    <property type="molecule type" value="Transcribed_RNA"/>
</dbReference>
<reference evidence="11" key="1">
    <citation type="journal article" date="2014" name="PLoS ONE">
        <title>Transcriptome-Based Identification of ABC Transporters in the Western Tarnished Plant Bug Lygus hesperus.</title>
        <authorList>
            <person name="Hull J.J."/>
            <person name="Chaney K."/>
            <person name="Geib S.M."/>
            <person name="Fabrick J.A."/>
            <person name="Brent C.S."/>
            <person name="Walsh D."/>
            <person name="Lavine L.C."/>
        </authorList>
    </citation>
    <scope>NUCLEOTIDE SEQUENCE</scope>
</reference>
<dbReference type="Pfam" id="PF12796">
    <property type="entry name" value="Ank_2"/>
    <property type="match status" value="1"/>
</dbReference>
<protein>
    <submittedName>
        <fullName evidence="11">Transient receptor potential channel pyrexia</fullName>
    </submittedName>
</protein>
<dbReference type="GO" id="GO:0022857">
    <property type="term" value="F:transmembrane transporter activity"/>
    <property type="evidence" value="ECO:0007669"/>
    <property type="project" value="TreeGrafter"/>
</dbReference>
<dbReference type="AlphaFoldDB" id="A0A0A9X8Y6"/>
<keyword evidence="10" id="KW-0812">Transmembrane</keyword>
<dbReference type="InterPro" id="IPR052076">
    <property type="entry name" value="TRP_cation_channel"/>
</dbReference>
<dbReference type="SMART" id="SM00248">
    <property type="entry name" value="ANK"/>
    <property type="match status" value="6"/>
</dbReference>
<keyword evidence="10" id="KW-0472">Membrane</keyword>
<keyword evidence="6" id="KW-0325">Glycoprotein</keyword>
<dbReference type="GO" id="GO:0034220">
    <property type="term" value="P:monoatomic ion transmembrane transport"/>
    <property type="evidence" value="ECO:0007669"/>
    <property type="project" value="UniProtKB-KW"/>
</dbReference>
<keyword evidence="7" id="KW-0407">Ion channel</keyword>